<keyword evidence="4" id="KW-0121">Carboxypeptidase</keyword>
<name>A0A2A9EP29_9MICO</name>
<dbReference type="GO" id="GO:0006508">
    <property type="term" value="P:proteolysis"/>
    <property type="evidence" value="ECO:0007669"/>
    <property type="project" value="InterPro"/>
</dbReference>
<evidence type="ECO:0000256" key="2">
    <source>
        <dbReference type="ARBA" id="ARBA00022801"/>
    </source>
</evidence>
<dbReference type="SUPFAM" id="SSF56601">
    <property type="entry name" value="beta-lactamase/transpeptidase-like"/>
    <property type="match status" value="1"/>
</dbReference>
<feature type="signal peptide" evidence="3">
    <location>
        <begin position="1"/>
        <end position="23"/>
    </location>
</feature>
<sequence length="458" mass="45648">MRRTTTIVAVLAVGLAGYGTADAADLVPGVLTTDPVPAEAQPFPDVELPGGDLVAPTVPGPDEDAPVPSAAALEQLTTALEEDDRRTGTFGLVVADAITGEVLLDHDGDTPRTPASSLKVLTAAAALDALGPARTLPTRAVLAGQDRVVLVGGGDILLAAGEGDPSAVVGHAGLGDLAAAAAQTLKDQGVTSVRVDVDDTLFTGPAHHADWDDIDRRFVMPIQPLAIEAGRDGGAYAADPAADAGRAFAAALAANGVEVVGDVGRRAAGADATPLAEVGSAPLSAVVRHMLKASDNSVAEALARLVAVERGQEPDFPGGTSAVRGQLSDLGVDVTGVTMADSSGLSTATSVPPSALLDVLRLASEDSHPSLHGLVSGLPVGGLDGTLADRLTGDAAGHVRAKTGTLVRAVSLTGSVVTADGRPLLFSLLASDLEVGTGKQARIALDAWVSSLAACGCG</sequence>
<dbReference type="AlphaFoldDB" id="A0A2A9EP29"/>
<keyword evidence="2" id="KW-0378">Hydrolase</keyword>
<accession>A0A2A9EP29</accession>
<dbReference type="Pfam" id="PF02113">
    <property type="entry name" value="Peptidase_S13"/>
    <property type="match status" value="2"/>
</dbReference>
<dbReference type="OrthoDB" id="56883at2"/>
<dbReference type="PANTHER" id="PTHR30023:SF0">
    <property type="entry name" value="PENICILLIN-SENSITIVE CARBOXYPEPTIDASE A"/>
    <property type="match status" value="1"/>
</dbReference>
<dbReference type="EMBL" id="PDJI01000004">
    <property type="protein sequence ID" value="PFG40291.1"/>
    <property type="molecule type" value="Genomic_DNA"/>
</dbReference>
<dbReference type="NCBIfam" id="TIGR00666">
    <property type="entry name" value="PBP4"/>
    <property type="match status" value="1"/>
</dbReference>
<proteinExistence type="inferred from homology"/>
<dbReference type="InterPro" id="IPR012338">
    <property type="entry name" value="Beta-lactam/transpept-like"/>
</dbReference>
<dbReference type="RefSeq" id="WP_098484241.1">
    <property type="nucleotide sequence ID" value="NZ_PDJI01000004.1"/>
</dbReference>
<dbReference type="GO" id="GO:0004185">
    <property type="term" value="F:serine-type carboxypeptidase activity"/>
    <property type="evidence" value="ECO:0007669"/>
    <property type="project" value="InterPro"/>
</dbReference>
<comment type="caution">
    <text evidence="4">The sequence shown here is derived from an EMBL/GenBank/DDBJ whole genome shotgun (WGS) entry which is preliminary data.</text>
</comment>
<evidence type="ECO:0000313" key="4">
    <source>
        <dbReference type="EMBL" id="PFG40291.1"/>
    </source>
</evidence>
<protein>
    <submittedName>
        <fullName evidence="4">D-alanyl-D-alanine carboxypeptidase/D-alanyl-D-alanine-endopeptidase (Penicillin-binding protein 4)</fullName>
    </submittedName>
</protein>
<dbReference type="InterPro" id="IPR000667">
    <property type="entry name" value="Peptidase_S13"/>
</dbReference>
<comment type="similarity">
    <text evidence="1">Belongs to the peptidase S13 family.</text>
</comment>
<evidence type="ECO:0000313" key="5">
    <source>
        <dbReference type="Proteomes" id="UP000222106"/>
    </source>
</evidence>
<dbReference type="PANTHER" id="PTHR30023">
    <property type="entry name" value="D-ALANYL-D-ALANINE CARBOXYPEPTIDASE"/>
    <property type="match status" value="1"/>
</dbReference>
<evidence type="ECO:0000256" key="1">
    <source>
        <dbReference type="ARBA" id="ARBA00006096"/>
    </source>
</evidence>
<dbReference type="PRINTS" id="PR00922">
    <property type="entry name" value="DADACBPTASE3"/>
</dbReference>
<reference evidence="4 5" key="1">
    <citation type="submission" date="2017-10" db="EMBL/GenBank/DDBJ databases">
        <title>Sequencing the genomes of 1000 actinobacteria strains.</title>
        <authorList>
            <person name="Klenk H.-P."/>
        </authorList>
    </citation>
    <scope>NUCLEOTIDE SEQUENCE [LARGE SCALE GENOMIC DNA]</scope>
    <source>
        <strain evidence="4 5">DSM 21838</strain>
    </source>
</reference>
<keyword evidence="4" id="KW-0645">Protease</keyword>
<dbReference type="Gene3D" id="3.40.710.10">
    <property type="entry name" value="DD-peptidase/beta-lactamase superfamily"/>
    <property type="match status" value="2"/>
</dbReference>
<dbReference type="Proteomes" id="UP000222106">
    <property type="component" value="Unassembled WGS sequence"/>
</dbReference>
<keyword evidence="5" id="KW-1185">Reference proteome</keyword>
<feature type="chain" id="PRO_5012450886" evidence="3">
    <location>
        <begin position="24"/>
        <end position="458"/>
    </location>
</feature>
<organism evidence="4 5">
    <name type="scientific">Georgenia soli</name>
    <dbReference type="NCBI Taxonomy" id="638953"/>
    <lineage>
        <taxon>Bacteria</taxon>
        <taxon>Bacillati</taxon>
        <taxon>Actinomycetota</taxon>
        <taxon>Actinomycetes</taxon>
        <taxon>Micrococcales</taxon>
        <taxon>Bogoriellaceae</taxon>
        <taxon>Georgenia</taxon>
    </lineage>
</organism>
<dbReference type="GO" id="GO:0000270">
    <property type="term" value="P:peptidoglycan metabolic process"/>
    <property type="evidence" value="ECO:0007669"/>
    <property type="project" value="TreeGrafter"/>
</dbReference>
<gene>
    <name evidence="4" type="ORF">ATJ97_2816</name>
</gene>
<keyword evidence="3" id="KW-0732">Signal</keyword>
<evidence type="ECO:0000256" key="3">
    <source>
        <dbReference type="SAM" id="SignalP"/>
    </source>
</evidence>